<dbReference type="PANTHER" id="PTHR21089">
    <property type="entry name" value="SHIKIMATE DEHYDROGENASE"/>
    <property type="match status" value="1"/>
</dbReference>
<dbReference type="Gene3D" id="3.20.20.70">
    <property type="entry name" value="Aldolase class I"/>
    <property type="match status" value="1"/>
</dbReference>
<comment type="caution">
    <text evidence="2">The sequence shown here is derived from an EMBL/GenBank/DDBJ whole genome shotgun (WGS) entry which is preliminary data.</text>
</comment>
<evidence type="ECO:0000313" key="3">
    <source>
        <dbReference type="Proteomes" id="UP000749646"/>
    </source>
</evidence>
<dbReference type="Proteomes" id="UP000749646">
    <property type="component" value="Unassembled WGS sequence"/>
</dbReference>
<dbReference type="GO" id="GO:0004764">
    <property type="term" value="F:shikimate 3-dehydrogenase (NADP+) activity"/>
    <property type="evidence" value="ECO:0007669"/>
    <property type="project" value="InterPro"/>
</dbReference>
<dbReference type="EMBL" id="JAAAHW010008563">
    <property type="protein sequence ID" value="KAF9944119.1"/>
    <property type="molecule type" value="Genomic_DNA"/>
</dbReference>
<dbReference type="Pfam" id="PF01487">
    <property type="entry name" value="DHquinase_I"/>
    <property type="match status" value="1"/>
</dbReference>
<organism evidence="2 3">
    <name type="scientific">Modicella reniformis</name>
    <dbReference type="NCBI Taxonomy" id="1440133"/>
    <lineage>
        <taxon>Eukaryota</taxon>
        <taxon>Fungi</taxon>
        <taxon>Fungi incertae sedis</taxon>
        <taxon>Mucoromycota</taxon>
        <taxon>Mortierellomycotina</taxon>
        <taxon>Mortierellomycetes</taxon>
        <taxon>Mortierellales</taxon>
        <taxon>Mortierellaceae</taxon>
        <taxon>Modicella</taxon>
    </lineage>
</organism>
<feature type="non-terminal residue" evidence="2">
    <location>
        <position position="1"/>
    </location>
</feature>
<dbReference type="NCBIfam" id="TIGR01093">
    <property type="entry name" value="aroD"/>
    <property type="match status" value="1"/>
</dbReference>
<dbReference type="InterPro" id="IPR013785">
    <property type="entry name" value="Aldolase_TIM"/>
</dbReference>
<protein>
    <submittedName>
        <fullName evidence="2">3-dehydroquinate dehydratase (3-dehydroquinase)</fullName>
    </submittedName>
</protein>
<evidence type="ECO:0000259" key="1">
    <source>
        <dbReference type="Pfam" id="PF08501"/>
    </source>
</evidence>
<reference evidence="2" key="1">
    <citation type="journal article" date="2020" name="Fungal Divers.">
        <title>Resolving the Mortierellaceae phylogeny through synthesis of multi-gene phylogenetics and phylogenomics.</title>
        <authorList>
            <person name="Vandepol N."/>
            <person name="Liber J."/>
            <person name="Desiro A."/>
            <person name="Na H."/>
            <person name="Kennedy M."/>
            <person name="Barry K."/>
            <person name="Grigoriev I.V."/>
            <person name="Miller A.N."/>
            <person name="O'Donnell K."/>
            <person name="Stajich J.E."/>
            <person name="Bonito G."/>
        </authorList>
    </citation>
    <scope>NUCLEOTIDE SEQUENCE</scope>
    <source>
        <strain evidence="2">MES-2147</strain>
    </source>
</reference>
<dbReference type="Gene3D" id="3.40.50.10860">
    <property type="entry name" value="Leucine Dehydrogenase, chain A, domain 1"/>
    <property type="match status" value="1"/>
</dbReference>
<dbReference type="PANTHER" id="PTHR21089:SF1">
    <property type="entry name" value="BIFUNCTIONAL 3-DEHYDROQUINATE DEHYDRATASE_SHIKIMATE DEHYDROGENASE, CHLOROPLASTIC"/>
    <property type="match status" value="1"/>
</dbReference>
<evidence type="ECO:0000313" key="2">
    <source>
        <dbReference type="EMBL" id="KAF9944119.1"/>
    </source>
</evidence>
<name>A0A9P6IQJ9_9FUNG</name>
<dbReference type="InterPro" id="IPR013708">
    <property type="entry name" value="Shikimate_DH-bd_N"/>
</dbReference>
<sequence>PALPHLSKLTLGADVIELRVDLLKIPENSGISFRDHVAQQVSLLRRHSELPILYTVRSVSQGGQWPDKDIQSMVSLLEDGLEWGVEYLDVEIGLPRNKIDKVLARRGNTLIVASWHDCHGNVAWSSEAMEAQYRLANSISPDVIKLIGTAKSLKDNFECSDFAARHTANGGHLPLIAMNMGAQGQLSRILNNYLTPAAPGQLSVRDILVARHIAGLLPTKQFYLFGTPISQSLSPLMHNTSFQSLGLPYHYSFHETATVDESVVAKMRAPDFGGASVTIPYKIEIMSKLDEVTEEAKAIGAVNTV</sequence>
<dbReference type="Pfam" id="PF08501">
    <property type="entry name" value="Shikimate_dh_N"/>
    <property type="match status" value="1"/>
</dbReference>
<feature type="domain" description="Shikimate dehydrogenase substrate binding N-terminal" evidence="1">
    <location>
        <begin position="224"/>
        <end position="305"/>
    </location>
</feature>
<dbReference type="SUPFAM" id="SSF53223">
    <property type="entry name" value="Aminoacid dehydrogenase-like, N-terminal domain"/>
    <property type="match status" value="1"/>
</dbReference>
<dbReference type="GO" id="GO:0003855">
    <property type="term" value="F:3-dehydroquinate dehydratase activity"/>
    <property type="evidence" value="ECO:0007669"/>
    <property type="project" value="InterPro"/>
</dbReference>
<proteinExistence type="predicted"/>
<dbReference type="OrthoDB" id="197068at2759"/>
<dbReference type="InterPro" id="IPR022893">
    <property type="entry name" value="Shikimate_DH_fam"/>
</dbReference>
<dbReference type="InterPro" id="IPR001381">
    <property type="entry name" value="DHquinase_I"/>
</dbReference>
<dbReference type="CDD" id="cd00502">
    <property type="entry name" value="DHQase_I"/>
    <property type="match status" value="1"/>
</dbReference>
<dbReference type="SUPFAM" id="SSF51569">
    <property type="entry name" value="Aldolase"/>
    <property type="match status" value="1"/>
</dbReference>
<accession>A0A9P6IQJ9</accession>
<gene>
    <name evidence="2" type="primary">ARO1_3</name>
    <name evidence="2" type="ORF">BGZ65_012585</name>
</gene>
<dbReference type="AlphaFoldDB" id="A0A9P6IQJ9"/>
<keyword evidence="3" id="KW-1185">Reference proteome</keyword>
<dbReference type="GO" id="GO:0019632">
    <property type="term" value="P:shikimate metabolic process"/>
    <property type="evidence" value="ECO:0007669"/>
    <property type="project" value="TreeGrafter"/>
</dbReference>
<dbReference type="InterPro" id="IPR046346">
    <property type="entry name" value="Aminoacid_DH-like_N_sf"/>
</dbReference>
<dbReference type="GO" id="GO:0009423">
    <property type="term" value="P:chorismate biosynthetic process"/>
    <property type="evidence" value="ECO:0007669"/>
    <property type="project" value="TreeGrafter"/>
</dbReference>
<feature type="non-terminal residue" evidence="2">
    <location>
        <position position="305"/>
    </location>
</feature>